<dbReference type="KEGG" id="bbet:F8237_34865"/>
<gene>
    <name evidence="2" type="ORF">F8237_34865</name>
</gene>
<keyword evidence="2" id="KW-0614">Plasmid</keyword>
<dbReference type="AlphaFoldDB" id="A0A5P6PHT2"/>
<feature type="region of interest" description="Disordered" evidence="1">
    <location>
        <begin position="16"/>
        <end position="47"/>
    </location>
</feature>
<name>A0A5P6PHT2_9BRAD</name>
<evidence type="ECO:0000313" key="3">
    <source>
        <dbReference type="Proteomes" id="UP000325641"/>
    </source>
</evidence>
<sequence length="84" mass="8868">MGFLLFGVCGPRIARPSSSFRRHPPGRGAVGPEQLRPSIPPGRTSRACEPCAGRRAGIAQAAVERQRCRAGRSASGFPLPQLSS</sequence>
<evidence type="ECO:0000313" key="2">
    <source>
        <dbReference type="EMBL" id="QFI77504.1"/>
    </source>
</evidence>
<organism evidence="2 3">
    <name type="scientific">Bradyrhizobium betae</name>
    <dbReference type="NCBI Taxonomy" id="244734"/>
    <lineage>
        <taxon>Bacteria</taxon>
        <taxon>Pseudomonadati</taxon>
        <taxon>Pseudomonadota</taxon>
        <taxon>Alphaproteobacteria</taxon>
        <taxon>Hyphomicrobiales</taxon>
        <taxon>Nitrobacteraceae</taxon>
        <taxon>Bradyrhizobium</taxon>
    </lineage>
</organism>
<evidence type="ECO:0000256" key="1">
    <source>
        <dbReference type="SAM" id="MobiDB-lite"/>
    </source>
</evidence>
<geneLocation type="plasmid" evidence="3">
    <name>pbbpl7hg1</name>
</geneLocation>
<dbReference type="Proteomes" id="UP000325641">
    <property type="component" value="Plasmid pBbPL7HG1"/>
</dbReference>
<protein>
    <submittedName>
        <fullName evidence="2">Uncharacterized protein</fullName>
    </submittedName>
</protein>
<reference evidence="3" key="1">
    <citation type="submission" date="2019-10" db="EMBL/GenBank/DDBJ databases">
        <title>Complete Genome Sequence of Bradyrhizobium betae type strain PL7HG1T.</title>
        <authorList>
            <person name="Bromfield E.S.P."/>
            <person name="Cloutier S."/>
        </authorList>
    </citation>
    <scope>NUCLEOTIDE SEQUENCE [LARGE SCALE GENOMIC DNA]</scope>
    <source>
        <strain evidence="3">PL7HG1</strain>
        <plasmid evidence="3">pbbpl7hg1</plasmid>
    </source>
</reference>
<accession>A0A5P6PHT2</accession>
<proteinExistence type="predicted"/>
<dbReference type="EMBL" id="CP044544">
    <property type="protein sequence ID" value="QFI77504.1"/>
    <property type="molecule type" value="Genomic_DNA"/>
</dbReference>